<keyword evidence="5" id="KW-1185">Reference proteome</keyword>
<dbReference type="RefSeq" id="WP_015798480.1">
    <property type="nucleotide sequence ID" value="NC_013124.1"/>
</dbReference>
<dbReference type="STRING" id="525909.Afer_1059"/>
<feature type="domain" description="ABC transporter" evidence="3">
    <location>
        <begin position="10"/>
        <end position="246"/>
    </location>
</feature>
<protein>
    <submittedName>
        <fullName evidence="4">ABC transporter related</fullName>
    </submittedName>
</protein>
<dbReference type="InterPro" id="IPR003439">
    <property type="entry name" value="ABC_transporter-like_ATP-bd"/>
</dbReference>
<dbReference type="GO" id="GO:0016887">
    <property type="term" value="F:ATP hydrolysis activity"/>
    <property type="evidence" value="ECO:0007669"/>
    <property type="project" value="InterPro"/>
</dbReference>
<dbReference type="InterPro" id="IPR017871">
    <property type="entry name" value="ABC_transporter-like_CS"/>
</dbReference>
<dbReference type="HOGENOM" id="CLU_000604_1_22_11"/>
<evidence type="ECO:0000256" key="1">
    <source>
        <dbReference type="ARBA" id="ARBA00022741"/>
    </source>
</evidence>
<dbReference type="InterPro" id="IPR015854">
    <property type="entry name" value="ABC_transpr_LolD-like"/>
</dbReference>
<dbReference type="eggNOG" id="COG1136">
    <property type="taxonomic scope" value="Bacteria"/>
</dbReference>
<dbReference type="AlphaFoldDB" id="C7LZ36"/>
<dbReference type="InterPro" id="IPR003593">
    <property type="entry name" value="AAA+_ATPase"/>
</dbReference>
<name>C7LZ36_ACIFD</name>
<dbReference type="GO" id="GO:0005886">
    <property type="term" value="C:plasma membrane"/>
    <property type="evidence" value="ECO:0007669"/>
    <property type="project" value="TreeGrafter"/>
</dbReference>
<dbReference type="GO" id="GO:0005524">
    <property type="term" value="F:ATP binding"/>
    <property type="evidence" value="ECO:0007669"/>
    <property type="project" value="UniProtKB-KW"/>
</dbReference>
<gene>
    <name evidence="4" type="ordered locus">Afer_1059</name>
</gene>
<proteinExistence type="predicted"/>
<dbReference type="EMBL" id="CP001631">
    <property type="protein sequence ID" value="ACU53994.1"/>
    <property type="molecule type" value="Genomic_DNA"/>
</dbReference>
<keyword evidence="2" id="KW-0067">ATP-binding</keyword>
<evidence type="ECO:0000259" key="3">
    <source>
        <dbReference type="PROSITE" id="PS50893"/>
    </source>
</evidence>
<sequence length="283" mass="30267">MTDQLGGLPLRLEGVVHLYPIPGGDVVALRGVDLRIQAGEIVGLLGPSGMGKSTLLRLLAALYPPSAGRIWIGDTDIAQLGPRGRRKLRGRTVSLVLQGPAVNLLPYATVEQNLAFAARDRASRHRVGGLLELFGLGPLRHRVVATLSGGQQQRAAIATALVPGPRVLLADEPTSQLDHEARDDVVRALFDVQRNLGATVVMVTHDPVVARELPRLLTIRDGRVGAEGRSGEEFAVLGEDGTIQLPPHVRAMIPPHSLLRVRVIDEGFLLEPADHVSDQGDGL</sequence>
<dbReference type="InterPro" id="IPR027417">
    <property type="entry name" value="P-loop_NTPase"/>
</dbReference>
<accession>C7LZ36</accession>
<dbReference type="Pfam" id="PF00005">
    <property type="entry name" value="ABC_tran"/>
    <property type="match status" value="1"/>
</dbReference>
<dbReference type="KEGG" id="afo:Afer_1059"/>
<evidence type="ECO:0000256" key="2">
    <source>
        <dbReference type="ARBA" id="ARBA00022840"/>
    </source>
</evidence>
<dbReference type="PROSITE" id="PS50893">
    <property type="entry name" value="ABC_TRANSPORTER_2"/>
    <property type="match status" value="1"/>
</dbReference>
<dbReference type="GO" id="GO:0022857">
    <property type="term" value="F:transmembrane transporter activity"/>
    <property type="evidence" value="ECO:0007669"/>
    <property type="project" value="TreeGrafter"/>
</dbReference>
<dbReference type="SMART" id="SM00382">
    <property type="entry name" value="AAA"/>
    <property type="match status" value="1"/>
</dbReference>
<dbReference type="PROSITE" id="PS00211">
    <property type="entry name" value="ABC_TRANSPORTER_1"/>
    <property type="match status" value="1"/>
</dbReference>
<organism evidence="4 5">
    <name type="scientific">Acidimicrobium ferrooxidans (strain DSM 10331 / JCM 15462 / NBRC 103882 / ICP)</name>
    <dbReference type="NCBI Taxonomy" id="525909"/>
    <lineage>
        <taxon>Bacteria</taxon>
        <taxon>Bacillati</taxon>
        <taxon>Actinomycetota</taxon>
        <taxon>Acidimicrobiia</taxon>
        <taxon>Acidimicrobiales</taxon>
        <taxon>Acidimicrobiaceae</taxon>
        <taxon>Acidimicrobium</taxon>
    </lineage>
</organism>
<evidence type="ECO:0000313" key="4">
    <source>
        <dbReference type="EMBL" id="ACU53994.1"/>
    </source>
</evidence>
<dbReference type="PANTHER" id="PTHR24220">
    <property type="entry name" value="IMPORT ATP-BINDING PROTEIN"/>
    <property type="match status" value="1"/>
</dbReference>
<reference evidence="4 5" key="1">
    <citation type="journal article" date="2009" name="Stand. Genomic Sci.">
        <title>Complete genome sequence of Acidimicrobium ferrooxidans type strain (ICP).</title>
        <authorList>
            <person name="Clum A."/>
            <person name="Nolan M."/>
            <person name="Lang E."/>
            <person name="Glavina Del Rio T."/>
            <person name="Tice H."/>
            <person name="Copeland A."/>
            <person name="Cheng J.F."/>
            <person name="Lucas S."/>
            <person name="Chen F."/>
            <person name="Bruce D."/>
            <person name="Goodwin L."/>
            <person name="Pitluck S."/>
            <person name="Ivanova N."/>
            <person name="Mavrommatis K."/>
            <person name="Mikhailova N."/>
            <person name="Pati A."/>
            <person name="Chen A."/>
            <person name="Palaniappan K."/>
            <person name="Goker M."/>
            <person name="Spring S."/>
            <person name="Land M."/>
            <person name="Hauser L."/>
            <person name="Chang Y.J."/>
            <person name="Jeffries C.C."/>
            <person name="Chain P."/>
            <person name="Bristow J."/>
            <person name="Eisen J.A."/>
            <person name="Markowitz V."/>
            <person name="Hugenholtz P."/>
            <person name="Kyrpides N.C."/>
            <person name="Klenk H.P."/>
            <person name="Lapidus A."/>
        </authorList>
    </citation>
    <scope>NUCLEOTIDE SEQUENCE [LARGE SCALE GENOMIC DNA]</scope>
    <source>
        <strain evidence="5">DSM 10331 / JCM 15462 / NBRC 103882 / ICP</strain>
    </source>
</reference>
<dbReference type="OrthoDB" id="3266715at2"/>
<dbReference type="Proteomes" id="UP000000771">
    <property type="component" value="Chromosome"/>
</dbReference>
<keyword evidence="1" id="KW-0547">Nucleotide-binding</keyword>
<evidence type="ECO:0000313" key="5">
    <source>
        <dbReference type="Proteomes" id="UP000000771"/>
    </source>
</evidence>
<dbReference type="Gene3D" id="3.40.50.300">
    <property type="entry name" value="P-loop containing nucleotide triphosphate hydrolases"/>
    <property type="match status" value="1"/>
</dbReference>
<dbReference type="SUPFAM" id="SSF52540">
    <property type="entry name" value="P-loop containing nucleoside triphosphate hydrolases"/>
    <property type="match status" value="1"/>
</dbReference>